<dbReference type="Proteomes" id="UP000315925">
    <property type="component" value="Chromosome"/>
</dbReference>
<evidence type="ECO:0000313" key="2">
    <source>
        <dbReference type="EMBL" id="QDQ42206.1"/>
    </source>
</evidence>
<dbReference type="RefSeq" id="WP_039721709.1">
    <property type="nucleotide sequence ID" value="NZ_CP037899.1"/>
</dbReference>
<evidence type="ECO:0000313" key="4">
    <source>
        <dbReference type="Proteomes" id="UP000315925"/>
    </source>
</evidence>
<evidence type="ECO:0000313" key="1">
    <source>
        <dbReference type="EMBL" id="KIE58387.1"/>
    </source>
</evidence>
<dbReference type="Proteomes" id="UP000031594">
    <property type="component" value="Unassembled WGS sequence"/>
</dbReference>
<sequence>MNPKEKTNDQNLLSLSIPGMGEGKLRLYSLEALSKETGIDLEIVSLYLHLGLITPWETVHDKLYFNDDAVFLLKQFERLRLEHRMGFQALRSFYRMFKTLQK</sequence>
<accession>A0A0C1RJZ0</accession>
<organism evidence="2 4">
    <name type="scientific">Methylacidiphilum kamchatkense Kam1</name>
    <dbReference type="NCBI Taxonomy" id="1202785"/>
    <lineage>
        <taxon>Bacteria</taxon>
        <taxon>Pseudomonadati</taxon>
        <taxon>Verrucomicrobiota</taxon>
        <taxon>Methylacidiphilae</taxon>
        <taxon>Methylacidiphilales</taxon>
        <taxon>Methylacidiphilaceae</taxon>
        <taxon>Methylacidiphilum (ex Ratnadevi et al. 2023)</taxon>
    </lineage>
</organism>
<reference evidence="1 3" key="1">
    <citation type="submission" date="2014-08" db="EMBL/GenBank/DDBJ databases">
        <title>Methylacidiphilum kamchatkense strain Kam1 draft genome sequence.</title>
        <authorList>
            <person name="Birkeland N.-K."/>
            <person name="Erikstad H.A."/>
        </authorList>
    </citation>
    <scope>NUCLEOTIDE SEQUENCE [LARGE SCALE GENOMIC DNA]</scope>
    <source>
        <strain evidence="1 3">Kam1</strain>
    </source>
</reference>
<keyword evidence="3" id="KW-1185">Reference proteome</keyword>
<gene>
    <name evidence="1" type="ORF">A946_07840</name>
    <name evidence="2" type="ORF">kam1_974</name>
</gene>
<dbReference type="KEGG" id="mkc:kam1_974"/>
<name>A0A0C1RJZ0_9BACT</name>
<evidence type="ECO:0000313" key="3">
    <source>
        <dbReference type="Proteomes" id="UP000031594"/>
    </source>
</evidence>
<dbReference type="AlphaFoldDB" id="A0A0C1RJZ0"/>
<reference evidence="2" key="2">
    <citation type="journal article" date="2019" name="BMC Genomics">
        <title>Complete genome sequence analysis of the thermoacidophilic verrucomicrobial methanotroph 'Candidatus Methylacidiphilum kamchatkense' strain Kam1 and comparison with its closest relatives.</title>
        <authorList>
            <person name="Kruse T."/>
            <person name="Ratnadevi C.M."/>
            <person name="Erikstad H.A."/>
            <person name="Birkeland N.K."/>
        </authorList>
    </citation>
    <scope>NUCLEOTIDE SEQUENCE</scope>
    <source>
        <strain evidence="2">Kam1</strain>
    </source>
</reference>
<dbReference type="EMBL" id="CP037899">
    <property type="protein sequence ID" value="QDQ42206.1"/>
    <property type="molecule type" value="Genomic_DNA"/>
</dbReference>
<reference evidence="4" key="3">
    <citation type="submission" date="2019-03" db="EMBL/GenBank/DDBJ databases">
        <title>Complete genome of Methylacidiphilum kamchatkense Kam1.</title>
        <authorList>
            <person name="Kruse T."/>
            <person name="Murarilal Ratnadevi C."/>
            <person name="Erikstad H.-A."/>
            <person name="Birkeland N.-K."/>
        </authorList>
    </citation>
    <scope>NUCLEOTIDE SEQUENCE [LARGE SCALE GENOMIC DNA]</scope>
    <source>
        <strain evidence="4">kam1</strain>
    </source>
</reference>
<dbReference type="STRING" id="1202785.A946_07840"/>
<proteinExistence type="predicted"/>
<dbReference type="OrthoDB" id="196362at2"/>
<dbReference type="EMBL" id="JQNX01000005">
    <property type="protein sequence ID" value="KIE58387.1"/>
    <property type="molecule type" value="Genomic_DNA"/>
</dbReference>
<protein>
    <submittedName>
        <fullName evidence="1">Transcriptional regulator</fullName>
    </submittedName>
</protein>